<protein>
    <submittedName>
        <fullName evidence="1">Uncharacterized protein</fullName>
    </submittedName>
</protein>
<comment type="caution">
    <text evidence="1">The sequence shown here is derived from an EMBL/GenBank/DDBJ whole genome shotgun (WGS) entry which is preliminary data.</text>
</comment>
<dbReference type="EMBL" id="CM035409">
    <property type="protein sequence ID" value="KAH7440450.1"/>
    <property type="molecule type" value="Genomic_DNA"/>
</dbReference>
<sequence length="86" mass="8973">MSAIKEVVKRVPLIKFPIRRPPASSGNSGQVQTNQGVGMSAAGYFYVPDVPVSPKNQGFGGSASIQPRRTPVTDGEIEAIMLGGAC</sequence>
<dbReference type="PANTHER" id="PTHR35751">
    <property type="match status" value="1"/>
</dbReference>
<gene>
    <name evidence="1" type="ORF">KP509_04G107700</name>
</gene>
<dbReference type="PANTHER" id="PTHR35751:SF3">
    <property type="entry name" value="OS06G0530200 PROTEIN"/>
    <property type="match status" value="1"/>
</dbReference>
<proteinExistence type="predicted"/>
<dbReference type="Proteomes" id="UP000825935">
    <property type="component" value="Chromosome 4"/>
</dbReference>
<reference evidence="1" key="1">
    <citation type="submission" date="2021-08" db="EMBL/GenBank/DDBJ databases">
        <title>WGS assembly of Ceratopteris richardii.</title>
        <authorList>
            <person name="Marchant D.B."/>
            <person name="Chen G."/>
            <person name="Jenkins J."/>
            <person name="Shu S."/>
            <person name="Leebens-Mack J."/>
            <person name="Grimwood J."/>
            <person name="Schmutz J."/>
            <person name="Soltis P."/>
            <person name="Soltis D."/>
            <person name="Chen Z.-H."/>
        </authorList>
    </citation>
    <scope>NUCLEOTIDE SEQUENCE</scope>
    <source>
        <strain evidence="1">Whitten #5841</strain>
        <tissue evidence="1">Leaf</tissue>
    </source>
</reference>
<evidence type="ECO:0000313" key="1">
    <source>
        <dbReference type="EMBL" id="KAH7440450.1"/>
    </source>
</evidence>
<dbReference type="AlphaFoldDB" id="A0A8T2V024"/>
<accession>A0A8T2V024</accession>
<keyword evidence="2" id="KW-1185">Reference proteome</keyword>
<organism evidence="1 2">
    <name type="scientific">Ceratopteris richardii</name>
    <name type="common">Triangle waterfern</name>
    <dbReference type="NCBI Taxonomy" id="49495"/>
    <lineage>
        <taxon>Eukaryota</taxon>
        <taxon>Viridiplantae</taxon>
        <taxon>Streptophyta</taxon>
        <taxon>Embryophyta</taxon>
        <taxon>Tracheophyta</taxon>
        <taxon>Polypodiopsida</taxon>
        <taxon>Polypodiidae</taxon>
        <taxon>Polypodiales</taxon>
        <taxon>Pteridineae</taxon>
        <taxon>Pteridaceae</taxon>
        <taxon>Parkerioideae</taxon>
        <taxon>Ceratopteris</taxon>
    </lineage>
</organism>
<evidence type="ECO:0000313" key="2">
    <source>
        <dbReference type="Proteomes" id="UP000825935"/>
    </source>
</evidence>
<dbReference type="OrthoDB" id="1863475at2759"/>
<dbReference type="OMA" id="HMMKRIP"/>
<name>A0A8T2V024_CERRI</name>